<name>A0A7I8XIU7_BURXY</name>
<protein>
    <submittedName>
        <fullName evidence="3">(pine wood nematode) hypothetical protein</fullName>
    </submittedName>
</protein>
<dbReference type="InterPro" id="IPR035940">
    <property type="entry name" value="CAP_sf"/>
</dbReference>
<feature type="chain" id="PRO_5035412619" evidence="1">
    <location>
        <begin position="25"/>
        <end position="413"/>
    </location>
</feature>
<keyword evidence="1" id="KW-0732">Signal</keyword>
<gene>
    <name evidence="3" type="ORF">BXYJ_LOCUS12738</name>
</gene>
<comment type="caution">
    <text evidence="3">The sequence shown here is derived from an EMBL/GenBank/DDBJ whole genome shotgun (WGS) entry which is preliminary data.</text>
</comment>
<dbReference type="Proteomes" id="UP000582659">
    <property type="component" value="Unassembled WGS sequence"/>
</dbReference>
<dbReference type="EMBL" id="CAJFDI010000005">
    <property type="protein sequence ID" value="CAD5232647.1"/>
    <property type="molecule type" value="Genomic_DNA"/>
</dbReference>
<evidence type="ECO:0000259" key="2">
    <source>
        <dbReference type="SMART" id="SM00198"/>
    </source>
</evidence>
<evidence type="ECO:0000313" key="4">
    <source>
        <dbReference type="Proteomes" id="UP000659654"/>
    </source>
</evidence>
<dbReference type="AlphaFoldDB" id="A0A7I8XIU7"/>
<dbReference type="SMR" id="A0A7I8XIU7"/>
<dbReference type="Gene3D" id="3.40.33.10">
    <property type="entry name" value="CAP"/>
    <property type="match status" value="2"/>
</dbReference>
<dbReference type="OrthoDB" id="5876828at2759"/>
<dbReference type="Proteomes" id="UP000659654">
    <property type="component" value="Unassembled WGS sequence"/>
</dbReference>
<dbReference type="InterPro" id="IPR001283">
    <property type="entry name" value="CRISP-related"/>
</dbReference>
<keyword evidence="4" id="KW-1185">Reference proteome</keyword>
<organism evidence="3 4">
    <name type="scientific">Bursaphelenchus xylophilus</name>
    <name type="common">Pinewood nematode worm</name>
    <name type="synonym">Aphelenchoides xylophilus</name>
    <dbReference type="NCBI Taxonomy" id="6326"/>
    <lineage>
        <taxon>Eukaryota</taxon>
        <taxon>Metazoa</taxon>
        <taxon>Ecdysozoa</taxon>
        <taxon>Nematoda</taxon>
        <taxon>Chromadorea</taxon>
        <taxon>Rhabditida</taxon>
        <taxon>Tylenchina</taxon>
        <taxon>Tylenchomorpha</taxon>
        <taxon>Aphelenchoidea</taxon>
        <taxon>Aphelenchoididae</taxon>
        <taxon>Bursaphelenchus</taxon>
    </lineage>
</organism>
<dbReference type="PANTHER" id="PTHR10334">
    <property type="entry name" value="CYSTEINE-RICH SECRETORY PROTEIN-RELATED"/>
    <property type="match status" value="1"/>
</dbReference>
<dbReference type="SUPFAM" id="SSF55797">
    <property type="entry name" value="PR-1-like"/>
    <property type="match status" value="2"/>
</dbReference>
<accession>A0A7I8XIU7</accession>
<feature type="domain" description="SCP" evidence="2">
    <location>
        <begin position="24"/>
        <end position="180"/>
    </location>
</feature>
<sequence length="413" mass="45311">MKIIVLALCCILTAAVTQRRLTDAEQQQAIDKLNEVRRRVANGEAINKDGNKLPPAADMQQLNVDTTFEDQAYTWVTNCNYDYQPNSNQLINAFDSLTSDYMGSLNAAIEQWYNSSHQFSGNVSKFQDDDNTDFTTLAWNTLNLTGCAVGLCPQLKNGDNYLNNFTFVACNFNAGSNWIGKPIYDPGTGCESCAYGYRCNNSLCYYDTQLPPRTPGWLTIGERKAVLDTVNGHRRDLANGNVTDANGKTLPTGSNILEVEYDIGLQSIAVNNFTECTSGFRDLADYNVLSIMLQGVETPDGQEYKGAFEYAINSWWYPKGYNNSISNYQGSSSNFAKLGWAKASKIGCNREICLFQQQNVTVSKIVCVLGEEKGAVIGQAIYSSGTTCSACPSGYSCSNSLCVKTVSECSVSD</sequence>
<dbReference type="SMART" id="SM00198">
    <property type="entry name" value="SCP"/>
    <property type="match status" value="1"/>
</dbReference>
<proteinExistence type="predicted"/>
<dbReference type="CDD" id="cd05380">
    <property type="entry name" value="CAP_euk"/>
    <property type="match status" value="2"/>
</dbReference>
<dbReference type="Pfam" id="PF00188">
    <property type="entry name" value="CAP"/>
    <property type="match status" value="1"/>
</dbReference>
<evidence type="ECO:0000313" key="3">
    <source>
        <dbReference type="EMBL" id="CAD5232647.1"/>
    </source>
</evidence>
<dbReference type="InterPro" id="IPR014044">
    <property type="entry name" value="CAP_dom"/>
</dbReference>
<dbReference type="EMBL" id="CAJFCV020000005">
    <property type="protein sequence ID" value="CAG9125364.1"/>
    <property type="molecule type" value="Genomic_DNA"/>
</dbReference>
<evidence type="ECO:0000256" key="1">
    <source>
        <dbReference type="SAM" id="SignalP"/>
    </source>
</evidence>
<reference evidence="3" key="1">
    <citation type="submission" date="2020-09" db="EMBL/GenBank/DDBJ databases">
        <authorList>
            <person name="Kikuchi T."/>
        </authorList>
    </citation>
    <scope>NUCLEOTIDE SEQUENCE</scope>
    <source>
        <strain evidence="3">Ka4C1</strain>
    </source>
</reference>
<feature type="signal peptide" evidence="1">
    <location>
        <begin position="1"/>
        <end position="24"/>
    </location>
</feature>